<feature type="compositionally biased region" description="Basic and acidic residues" evidence="10">
    <location>
        <begin position="326"/>
        <end position="338"/>
    </location>
</feature>
<keyword evidence="4" id="KW-0805">Transcription regulation</keyword>
<dbReference type="PROSITE" id="PS51017">
    <property type="entry name" value="CCT"/>
    <property type="match status" value="1"/>
</dbReference>
<evidence type="ECO:0000259" key="12">
    <source>
        <dbReference type="PROSITE" id="PS51017"/>
    </source>
</evidence>
<comment type="caution">
    <text evidence="8">Lacks conserved residue(s) required for the propagation of feature annotation.</text>
</comment>
<evidence type="ECO:0000256" key="7">
    <source>
        <dbReference type="ARBA" id="ARBA00023242"/>
    </source>
</evidence>
<evidence type="ECO:0000313" key="13">
    <source>
        <dbReference type="EMBL" id="JAU05563.1"/>
    </source>
</evidence>
<comment type="similarity">
    <text evidence="2">Belongs to the ARR-like family.</text>
</comment>
<dbReference type="GO" id="GO:0000160">
    <property type="term" value="P:phosphorelay signal transduction system"/>
    <property type="evidence" value="ECO:0007669"/>
    <property type="project" value="UniProtKB-KW"/>
</dbReference>
<sequence>MGEIVVLSSDDGTETNEETLMNRGKSSEVVRWEKYLPKTVLRVLLVESDDSTRQIITALLRKCSYKVVAVSDGLAAWETLKEKSHNIDLILTELDLPSISGFALLALVMEHEACKNIPVIMMSSQDSITIVLKCMLRGAADYLIKPMRKNELKNLWQHVWRRLSLRDDPSAHAKSLPGSQHNLEDTDETSEDSRYHSDQGSGAQVTSYNGHNKLMADVRPLDGIEEFKDSGRLDKKVESFDVTMDLIGGIDKKCECYYGDNTRDDECVGSELGLSLKRSCSGSLENQDDDESKLRKLSLSDASAFSRYENSKLTEKALSTSADPKTPTESHEKLRCDHGSATTSSNQENIGSSSISGQCNQVVQTEVTTNQKQHPLESPFPVGSNLLKASKELEAGSQSISNNTNEGIAGQQSSCTEKLKEEESHSVQQRCSLREAALMKFRLKRKDRCFDKKIRYQSRKKLAEQRPRVKGQFVRALNSDASTKP</sequence>
<dbReference type="SMART" id="SM00448">
    <property type="entry name" value="REC"/>
    <property type="match status" value="1"/>
</dbReference>
<dbReference type="Pfam" id="PF06203">
    <property type="entry name" value="CCT"/>
    <property type="match status" value="1"/>
</dbReference>
<feature type="compositionally biased region" description="Polar residues" evidence="10">
    <location>
        <begin position="340"/>
        <end position="357"/>
    </location>
</feature>
<name>A0A1J3CC63_NOCCA</name>
<feature type="domain" description="Response regulatory" evidence="11">
    <location>
        <begin position="42"/>
        <end position="160"/>
    </location>
</feature>
<dbReference type="GO" id="GO:0010017">
    <property type="term" value="P:red or far-red light signaling pathway"/>
    <property type="evidence" value="ECO:0007669"/>
    <property type="project" value="UniProtKB-ARBA"/>
</dbReference>
<dbReference type="InterPro" id="IPR011006">
    <property type="entry name" value="CheY-like_superfamily"/>
</dbReference>
<dbReference type="PROSITE" id="PS50110">
    <property type="entry name" value="RESPONSE_REGULATORY"/>
    <property type="match status" value="1"/>
</dbReference>
<organism evidence="13">
    <name type="scientific">Noccaea caerulescens</name>
    <name type="common">Alpine penny-cress</name>
    <name type="synonym">Thlaspi caerulescens</name>
    <dbReference type="NCBI Taxonomy" id="107243"/>
    <lineage>
        <taxon>Eukaryota</taxon>
        <taxon>Viridiplantae</taxon>
        <taxon>Streptophyta</taxon>
        <taxon>Embryophyta</taxon>
        <taxon>Tracheophyta</taxon>
        <taxon>Spermatophyta</taxon>
        <taxon>Magnoliopsida</taxon>
        <taxon>eudicotyledons</taxon>
        <taxon>Gunneridae</taxon>
        <taxon>Pentapetalae</taxon>
        <taxon>rosids</taxon>
        <taxon>malvids</taxon>
        <taxon>Brassicales</taxon>
        <taxon>Brassicaceae</taxon>
        <taxon>Coluteocarpeae</taxon>
        <taxon>Noccaea</taxon>
    </lineage>
</organism>
<dbReference type="InterPro" id="IPR045279">
    <property type="entry name" value="ARR-like"/>
</dbReference>
<evidence type="ECO:0000256" key="8">
    <source>
        <dbReference type="PROSITE-ProRule" id="PRU00169"/>
    </source>
</evidence>
<keyword evidence="7 9" id="KW-0539">Nucleus</keyword>
<gene>
    <name evidence="13" type="ORF">GA_TR12048_c0_g1_i1_g.38621</name>
</gene>
<feature type="region of interest" description="Disordered" evidence="10">
    <location>
        <begin position="171"/>
        <end position="209"/>
    </location>
</feature>
<proteinExistence type="inferred from homology"/>
<dbReference type="AlphaFoldDB" id="A0A1J3CC63"/>
<dbReference type="PANTHER" id="PTHR43874:SF146">
    <property type="entry name" value="TWO-COMPONENT RESPONSE REGULATOR-LIKE APRR9"/>
    <property type="match status" value="1"/>
</dbReference>
<keyword evidence="5" id="KW-0090">Biological rhythms</keyword>
<dbReference type="FunFam" id="3.40.50.2300:FF:000214">
    <property type="entry name" value="Two-component response regulator-like PRR37"/>
    <property type="match status" value="1"/>
</dbReference>
<comment type="subcellular location">
    <subcellularLocation>
        <location evidence="1 9">Nucleus</location>
    </subcellularLocation>
</comment>
<feature type="region of interest" description="Disordered" evidence="10">
    <location>
        <begin position="397"/>
        <end position="421"/>
    </location>
</feature>
<evidence type="ECO:0000256" key="3">
    <source>
        <dbReference type="ARBA" id="ARBA00023012"/>
    </source>
</evidence>
<evidence type="ECO:0000256" key="2">
    <source>
        <dbReference type="ARBA" id="ARBA00010330"/>
    </source>
</evidence>
<evidence type="ECO:0000256" key="5">
    <source>
        <dbReference type="ARBA" id="ARBA00023108"/>
    </source>
</evidence>
<evidence type="ECO:0000256" key="9">
    <source>
        <dbReference type="PROSITE-ProRule" id="PRU00357"/>
    </source>
</evidence>
<dbReference type="GO" id="GO:0045892">
    <property type="term" value="P:negative regulation of DNA-templated transcription"/>
    <property type="evidence" value="ECO:0007669"/>
    <property type="project" value="UniProtKB-ARBA"/>
</dbReference>
<dbReference type="PANTHER" id="PTHR43874">
    <property type="entry name" value="TWO-COMPONENT RESPONSE REGULATOR"/>
    <property type="match status" value="1"/>
</dbReference>
<evidence type="ECO:0000256" key="6">
    <source>
        <dbReference type="ARBA" id="ARBA00023163"/>
    </source>
</evidence>
<dbReference type="GO" id="GO:0005634">
    <property type="term" value="C:nucleus"/>
    <property type="evidence" value="ECO:0007669"/>
    <property type="project" value="UniProtKB-SubCell"/>
</dbReference>
<dbReference type="SUPFAM" id="SSF52172">
    <property type="entry name" value="CheY-like"/>
    <property type="match status" value="1"/>
</dbReference>
<reference evidence="13" key="1">
    <citation type="submission" date="2016-07" db="EMBL/GenBank/DDBJ databases">
        <title>De novo transcriptome assembly of four accessions of the metal hyperaccumulator plant Noccaea caerulescens.</title>
        <authorList>
            <person name="Blande D."/>
            <person name="Halimaa P."/>
            <person name="Tervahauta A.I."/>
            <person name="Aarts M.G."/>
            <person name="Karenlampi S.O."/>
        </authorList>
    </citation>
    <scope>NUCLEOTIDE SEQUENCE</scope>
</reference>
<keyword evidence="3" id="KW-0902">Two-component regulatory system</keyword>
<protein>
    <submittedName>
        <fullName evidence="13">Two-component response regulator-like APRR9</fullName>
    </submittedName>
</protein>
<dbReference type="InterPro" id="IPR001789">
    <property type="entry name" value="Sig_transdc_resp-reg_receiver"/>
</dbReference>
<feature type="domain" description="CCT" evidence="12">
    <location>
        <begin position="434"/>
        <end position="476"/>
    </location>
</feature>
<feature type="compositionally biased region" description="Polar residues" evidence="10">
    <location>
        <begin position="397"/>
        <end position="416"/>
    </location>
</feature>
<evidence type="ECO:0000256" key="1">
    <source>
        <dbReference type="ARBA" id="ARBA00004123"/>
    </source>
</evidence>
<dbReference type="GO" id="GO:0007623">
    <property type="term" value="P:circadian rhythm"/>
    <property type="evidence" value="ECO:0007669"/>
    <property type="project" value="UniProtKB-ARBA"/>
</dbReference>
<keyword evidence="6" id="KW-0804">Transcription</keyword>
<dbReference type="EMBL" id="GEVI01026757">
    <property type="protein sequence ID" value="JAU05563.1"/>
    <property type="molecule type" value="Transcribed_RNA"/>
</dbReference>
<feature type="compositionally biased region" description="Polar residues" evidence="10">
    <location>
        <begin position="198"/>
        <end position="209"/>
    </location>
</feature>
<dbReference type="CDD" id="cd17582">
    <property type="entry name" value="psREC_PRR"/>
    <property type="match status" value="1"/>
</dbReference>
<dbReference type="Pfam" id="PF00072">
    <property type="entry name" value="Response_reg"/>
    <property type="match status" value="1"/>
</dbReference>
<evidence type="ECO:0000256" key="10">
    <source>
        <dbReference type="SAM" id="MobiDB-lite"/>
    </source>
</evidence>
<dbReference type="Gene3D" id="3.40.50.2300">
    <property type="match status" value="1"/>
</dbReference>
<feature type="region of interest" description="Disordered" evidence="10">
    <location>
        <begin position="460"/>
        <end position="485"/>
    </location>
</feature>
<evidence type="ECO:0000259" key="11">
    <source>
        <dbReference type="PROSITE" id="PS50110"/>
    </source>
</evidence>
<dbReference type="InterPro" id="IPR010402">
    <property type="entry name" value="CCT_domain"/>
</dbReference>
<accession>A0A1J3CC63</accession>
<evidence type="ECO:0000256" key="4">
    <source>
        <dbReference type="ARBA" id="ARBA00023015"/>
    </source>
</evidence>
<dbReference type="GO" id="GO:0009736">
    <property type="term" value="P:cytokinin-activated signaling pathway"/>
    <property type="evidence" value="ECO:0007669"/>
    <property type="project" value="InterPro"/>
</dbReference>
<feature type="region of interest" description="Disordered" evidence="10">
    <location>
        <begin position="314"/>
        <end position="357"/>
    </location>
</feature>